<sequence>MNHTRRENVKSDEDDPAFIFQVGWMDEFVIVIIVVIGRVSRGWGGAGGGLVGRVTNYFLKQTYENHTAQGETTGRISPHHSAHSLPAPSSNNKRLYPPSLSLCCRQTADKSHLFEQRPEIRKGS</sequence>
<reference evidence="2 3" key="1">
    <citation type="submission" date="2023-09" db="EMBL/GenBank/DDBJ databases">
        <authorList>
            <person name="Wang M."/>
        </authorList>
    </citation>
    <scope>NUCLEOTIDE SEQUENCE [LARGE SCALE GENOMIC DNA]</scope>
    <source>
        <strain evidence="2">GT-2023</strain>
        <tissue evidence="2">Liver</tissue>
    </source>
</reference>
<keyword evidence="3" id="KW-1185">Reference proteome</keyword>
<accession>A0ABR3LKN2</accession>
<proteinExistence type="predicted"/>
<name>A0ABR3LKN2_9TELE</name>
<evidence type="ECO:0000313" key="2">
    <source>
        <dbReference type="EMBL" id="KAL1252895.1"/>
    </source>
</evidence>
<comment type="caution">
    <text evidence="2">The sequence shown here is derived from an EMBL/GenBank/DDBJ whole genome shotgun (WGS) entry which is preliminary data.</text>
</comment>
<organism evidence="2 3">
    <name type="scientific">Cirrhinus molitorella</name>
    <name type="common">mud carp</name>
    <dbReference type="NCBI Taxonomy" id="172907"/>
    <lineage>
        <taxon>Eukaryota</taxon>
        <taxon>Metazoa</taxon>
        <taxon>Chordata</taxon>
        <taxon>Craniata</taxon>
        <taxon>Vertebrata</taxon>
        <taxon>Euteleostomi</taxon>
        <taxon>Actinopterygii</taxon>
        <taxon>Neopterygii</taxon>
        <taxon>Teleostei</taxon>
        <taxon>Ostariophysi</taxon>
        <taxon>Cypriniformes</taxon>
        <taxon>Cyprinidae</taxon>
        <taxon>Labeoninae</taxon>
        <taxon>Labeonini</taxon>
        <taxon>Cirrhinus</taxon>
    </lineage>
</organism>
<evidence type="ECO:0000256" key="1">
    <source>
        <dbReference type="SAM" id="MobiDB-lite"/>
    </source>
</evidence>
<protein>
    <submittedName>
        <fullName evidence="2">Uncharacterized protein</fullName>
    </submittedName>
</protein>
<gene>
    <name evidence="2" type="ORF">QQF64_017588</name>
</gene>
<feature type="region of interest" description="Disordered" evidence="1">
    <location>
        <begin position="68"/>
        <end position="94"/>
    </location>
</feature>
<dbReference type="EMBL" id="JAYMGO010000021">
    <property type="protein sequence ID" value="KAL1252895.1"/>
    <property type="molecule type" value="Genomic_DNA"/>
</dbReference>
<evidence type="ECO:0000313" key="3">
    <source>
        <dbReference type="Proteomes" id="UP001558613"/>
    </source>
</evidence>
<dbReference type="Proteomes" id="UP001558613">
    <property type="component" value="Unassembled WGS sequence"/>
</dbReference>